<reference evidence="3" key="1">
    <citation type="submission" date="2022-05" db="EMBL/GenBank/DDBJ databases">
        <title>Corynebacterium sp. TA-R-1 sp. nov., isolated from human feces.</title>
        <authorList>
            <person name="Shamsuzzaman M."/>
            <person name="Dahal R.H."/>
        </authorList>
    </citation>
    <scope>NUCLEOTIDE SEQUENCE</scope>
    <source>
        <strain evidence="3">TA-R-1</strain>
    </source>
</reference>
<sequence>MGHRSFTTDLAELPDNGRALRVVVGWDKTNTEAVEFAAWLGRSLPVKVQVVSAVENSWSKPLSEKKYRKWFKERTSEFENQVKKVLKAHVPRQQWAKHTAHLTERADAINSLYVSAEEFTADMIVLGSRAKTAKSRFRASSMADELMHSSPVPLGLAPKGVNLSRKGITRVTYALVESSESAMPKPEGRFSGLPYAATMACVLGVPLRIIAFSPREQAIEFTDEAAEWNESTLGLLDRARDQAFGVATAINPDAADTFDVHSFVASGKGWKRSIDSVKWKKGDLLCIGSQPSDQFKRVFVGSREGEFIRFAPVPVIIYPRGTL</sequence>
<comment type="similarity">
    <text evidence="1">Belongs to the universal stress protein A family.</text>
</comment>
<comment type="caution">
    <text evidence="3">The sequence shown here is derived from an EMBL/GenBank/DDBJ whole genome shotgun (WGS) entry which is preliminary data.</text>
</comment>
<evidence type="ECO:0000313" key="4">
    <source>
        <dbReference type="Proteomes" id="UP001204000"/>
    </source>
</evidence>
<protein>
    <submittedName>
        <fullName evidence="3">Universal stress protein</fullName>
    </submittedName>
</protein>
<dbReference type="Proteomes" id="UP001204000">
    <property type="component" value="Unassembled WGS sequence"/>
</dbReference>
<keyword evidence="4" id="KW-1185">Reference proteome</keyword>
<evidence type="ECO:0000256" key="1">
    <source>
        <dbReference type="ARBA" id="ARBA00008791"/>
    </source>
</evidence>
<accession>A0ABT1G3T3</accession>
<dbReference type="EMBL" id="JAMFTQ010000021">
    <property type="protein sequence ID" value="MCP1388671.1"/>
    <property type="molecule type" value="Genomic_DNA"/>
</dbReference>
<name>A0ABT1G3T3_9CORY</name>
<proteinExistence type="inferred from homology"/>
<dbReference type="Pfam" id="PF00582">
    <property type="entry name" value="Usp"/>
    <property type="match status" value="1"/>
</dbReference>
<dbReference type="CDD" id="cd00293">
    <property type="entry name" value="USP-like"/>
    <property type="match status" value="1"/>
</dbReference>
<feature type="domain" description="UspA" evidence="2">
    <location>
        <begin position="27"/>
        <end position="154"/>
    </location>
</feature>
<evidence type="ECO:0000259" key="2">
    <source>
        <dbReference type="Pfam" id="PF00582"/>
    </source>
</evidence>
<dbReference type="PANTHER" id="PTHR46268">
    <property type="entry name" value="STRESS RESPONSE PROTEIN NHAX"/>
    <property type="match status" value="1"/>
</dbReference>
<dbReference type="RefSeq" id="WP_253579498.1">
    <property type="nucleotide sequence ID" value="NZ_JAMFTQ010000021.1"/>
</dbReference>
<dbReference type="SUPFAM" id="SSF52402">
    <property type="entry name" value="Adenine nucleotide alpha hydrolases-like"/>
    <property type="match status" value="2"/>
</dbReference>
<evidence type="ECO:0000313" key="3">
    <source>
        <dbReference type="EMBL" id="MCP1388671.1"/>
    </source>
</evidence>
<dbReference type="InterPro" id="IPR014729">
    <property type="entry name" value="Rossmann-like_a/b/a_fold"/>
</dbReference>
<dbReference type="PANTHER" id="PTHR46268:SF15">
    <property type="entry name" value="UNIVERSAL STRESS PROTEIN HP_0031"/>
    <property type="match status" value="1"/>
</dbReference>
<organism evidence="3 4">
    <name type="scientific">Corynebacterium stercoris</name>
    <dbReference type="NCBI Taxonomy" id="2943490"/>
    <lineage>
        <taxon>Bacteria</taxon>
        <taxon>Bacillati</taxon>
        <taxon>Actinomycetota</taxon>
        <taxon>Actinomycetes</taxon>
        <taxon>Mycobacteriales</taxon>
        <taxon>Corynebacteriaceae</taxon>
        <taxon>Corynebacterium</taxon>
    </lineage>
</organism>
<dbReference type="Gene3D" id="3.40.50.620">
    <property type="entry name" value="HUPs"/>
    <property type="match status" value="2"/>
</dbReference>
<gene>
    <name evidence="3" type="ORF">M5J20_10845</name>
</gene>
<dbReference type="InterPro" id="IPR006016">
    <property type="entry name" value="UspA"/>
</dbReference>